<keyword evidence="1" id="KW-1133">Transmembrane helix</keyword>
<gene>
    <name evidence="2" type="ORF">HMPREF9282_01896</name>
</gene>
<dbReference type="HOGENOM" id="CLU_2482420_0_0_9"/>
<evidence type="ECO:0000256" key="1">
    <source>
        <dbReference type="SAM" id="Phobius"/>
    </source>
</evidence>
<keyword evidence="1" id="KW-0812">Transmembrane</keyword>
<sequence>MSILFNKHTIALLVFLFGFIHIELFNQEKIPGLLLIVLGSIVAFIYTFNRKYILEKFDKELCVLLLFSIGFWLYTGVGVIPAAVFII</sequence>
<protein>
    <submittedName>
        <fullName evidence="2">Uncharacterized protein</fullName>
    </submittedName>
</protein>
<organism evidence="2 3">
    <name type="scientific">Veillonella seminalis ACS-216-V-Col6b</name>
    <dbReference type="NCBI Taxonomy" id="883156"/>
    <lineage>
        <taxon>Bacteria</taxon>
        <taxon>Bacillati</taxon>
        <taxon>Bacillota</taxon>
        <taxon>Negativicutes</taxon>
        <taxon>Veillonellales</taxon>
        <taxon>Veillonellaceae</taxon>
        <taxon>Veillonella</taxon>
    </lineage>
</organism>
<name>K9D025_9FIRM</name>
<dbReference type="Proteomes" id="UP000009891">
    <property type="component" value="Unassembled WGS sequence"/>
</dbReference>
<feature type="transmembrane region" description="Helical" evidence="1">
    <location>
        <begin position="7"/>
        <end position="24"/>
    </location>
</feature>
<comment type="caution">
    <text evidence="2">The sequence shown here is derived from an EMBL/GenBank/DDBJ whole genome shotgun (WGS) entry which is preliminary data.</text>
</comment>
<feature type="transmembrane region" description="Helical" evidence="1">
    <location>
        <begin position="61"/>
        <end position="86"/>
    </location>
</feature>
<proteinExistence type="predicted"/>
<dbReference type="EMBL" id="AHAF01000020">
    <property type="protein sequence ID" value="EKU77678.1"/>
    <property type="molecule type" value="Genomic_DNA"/>
</dbReference>
<keyword evidence="3" id="KW-1185">Reference proteome</keyword>
<dbReference type="STRING" id="883156.HMPREF9282_01896"/>
<evidence type="ECO:0000313" key="2">
    <source>
        <dbReference type="EMBL" id="EKU77678.1"/>
    </source>
</evidence>
<keyword evidence="1" id="KW-0472">Membrane</keyword>
<accession>K9D025</accession>
<dbReference type="AlphaFoldDB" id="K9D025"/>
<evidence type="ECO:0000313" key="3">
    <source>
        <dbReference type="Proteomes" id="UP000009891"/>
    </source>
</evidence>
<reference evidence="2 3" key="1">
    <citation type="submission" date="2012-09" db="EMBL/GenBank/DDBJ databases">
        <title>The Genome Sequence of Veillonella ratti ACS-216-V-COL6B.</title>
        <authorList>
            <consortium name="The Broad Institute Genome Sequencing Platform"/>
            <person name="Earl A."/>
            <person name="Ward D."/>
            <person name="Feldgarden M."/>
            <person name="Gevers D."/>
            <person name="Saerens B."/>
            <person name="Vaneechoutte M."/>
            <person name="Walker B."/>
            <person name="Young S.K."/>
            <person name="Zeng Q."/>
            <person name="Gargeya S."/>
            <person name="Fitzgerald M."/>
            <person name="Haas B."/>
            <person name="Abouelleil A."/>
            <person name="Alvarado L."/>
            <person name="Arachchi H.M."/>
            <person name="Berlin A."/>
            <person name="Chapman S.B."/>
            <person name="Goldberg J."/>
            <person name="Griggs A."/>
            <person name="Gujja S."/>
            <person name="Hansen M."/>
            <person name="Howarth C."/>
            <person name="Imamovic A."/>
            <person name="Larimer J."/>
            <person name="McCowen C."/>
            <person name="Montmayeur A."/>
            <person name="Murphy C."/>
            <person name="Neiman D."/>
            <person name="Pearson M."/>
            <person name="Priest M."/>
            <person name="Roberts A."/>
            <person name="Saif S."/>
            <person name="Shea T."/>
            <person name="Sisk P."/>
            <person name="Sykes S."/>
            <person name="Wortman J."/>
            <person name="Nusbaum C."/>
            <person name="Birren B."/>
        </authorList>
    </citation>
    <scope>NUCLEOTIDE SEQUENCE [LARGE SCALE GENOMIC DNA]</scope>
    <source>
        <strain evidence="2 3">ACS-216-V-Col6b</strain>
    </source>
</reference>
<feature type="transmembrane region" description="Helical" evidence="1">
    <location>
        <begin position="30"/>
        <end position="49"/>
    </location>
</feature>